<evidence type="ECO:0000313" key="3">
    <source>
        <dbReference type="Proteomes" id="UP000070544"/>
    </source>
</evidence>
<dbReference type="AlphaFoldDB" id="A0A138ZXD1"/>
<gene>
    <name evidence="2" type="ORF">M427DRAFT_250847</name>
</gene>
<reference evidence="2 3" key="1">
    <citation type="journal article" date="2015" name="Genome Biol. Evol.">
        <title>Phylogenomic analyses indicate that early fungi evolved digesting cell walls of algal ancestors of land plants.</title>
        <authorList>
            <person name="Chang Y."/>
            <person name="Wang S."/>
            <person name="Sekimoto S."/>
            <person name="Aerts A.L."/>
            <person name="Choi C."/>
            <person name="Clum A."/>
            <person name="LaButti K.M."/>
            <person name="Lindquist E.A."/>
            <person name="Yee Ngan C."/>
            <person name="Ohm R.A."/>
            <person name="Salamov A.A."/>
            <person name="Grigoriev I.V."/>
            <person name="Spatafora J.W."/>
            <person name="Berbee M.L."/>
        </authorList>
    </citation>
    <scope>NUCLEOTIDE SEQUENCE [LARGE SCALE GENOMIC DNA]</scope>
    <source>
        <strain evidence="2 3">JEL478</strain>
    </source>
</reference>
<feature type="region of interest" description="Disordered" evidence="1">
    <location>
        <begin position="62"/>
        <end position="87"/>
    </location>
</feature>
<sequence length="143" mass="15752">MEALRAMSSPTARVVRSGKRHVTEEFAEIIQSVEDVDVQVEPSTPDEERANALEEALALKAHLDVHKPKDSGSGEDTQGSREPVDIPTGDLVIGDLVTLEEGVSVLYQVSEYDGSINTRMHRTSSQQTFVSSQRSILKLMKRC</sequence>
<evidence type="ECO:0000313" key="2">
    <source>
        <dbReference type="EMBL" id="KXS09139.1"/>
    </source>
</evidence>
<dbReference type="Proteomes" id="UP000070544">
    <property type="component" value="Unassembled WGS sequence"/>
</dbReference>
<accession>A0A138ZXD1</accession>
<feature type="compositionally biased region" description="Basic and acidic residues" evidence="1">
    <location>
        <begin position="62"/>
        <end position="84"/>
    </location>
</feature>
<organism evidence="2 3">
    <name type="scientific">Gonapodya prolifera (strain JEL478)</name>
    <name type="common">Monoblepharis prolifera</name>
    <dbReference type="NCBI Taxonomy" id="1344416"/>
    <lineage>
        <taxon>Eukaryota</taxon>
        <taxon>Fungi</taxon>
        <taxon>Fungi incertae sedis</taxon>
        <taxon>Chytridiomycota</taxon>
        <taxon>Chytridiomycota incertae sedis</taxon>
        <taxon>Monoblepharidomycetes</taxon>
        <taxon>Monoblepharidales</taxon>
        <taxon>Gonapodyaceae</taxon>
        <taxon>Gonapodya</taxon>
    </lineage>
</organism>
<dbReference type="EMBL" id="KQ965886">
    <property type="protein sequence ID" value="KXS09139.1"/>
    <property type="molecule type" value="Genomic_DNA"/>
</dbReference>
<evidence type="ECO:0000256" key="1">
    <source>
        <dbReference type="SAM" id="MobiDB-lite"/>
    </source>
</evidence>
<name>A0A138ZXD1_GONPJ</name>
<proteinExistence type="predicted"/>
<protein>
    <submittedName>
        <fullName evidence="2">Uncharacterized protein</fullName>
    </submittedName>
</protein>
<keyword evidence="3" id="KW-1185">Reference proteome</keyword>